<organism evidence="2 3">
    <name type="scientific">Microbacterium pumilum</name>
    <dbReference type="NCBI Taxonomy" id="344165"/>
    <lineage>
        <taxon>Bacteria</taxon>
        <taxon>Bacillati</taxon>
        <taxon>Actinomycetota</taxon>
        <taxon>Actinomycetes</taxon>
        <taxon>Micrococcales</taxon>
        <taxon>Microbacteriaceae</taxon>
        <taxon>Microbacterium</taxon>
    </lineage>
</organism>
<name>A0ABN2RWF5_9MICO</name>
<reference evidence="2 3" key="1">
    <citation type="journal article" date="2019" name="Int. J. Syst. Evol. Microbiol.">
        <title>The Global Catalogue of Microorganisms (GCM) 10K type strain sequencing project: providing services to taxonomists for standard genome sequencing and annotation.</title>
        <authorList>
            <consortium name="The Broad Institute Genomics Platform"/>
            <consortium name="The Broad Institute Genome Sequencing Center for Infectious Disease"/>
            <person name="Wu L."/>
            <person name="Ma J."/>
        </authorList>
    </citation>
    <scope>NUCLEOTIDE SEQUENCE [LARGE SCALE GENOMIC DNA]</scope>
    <source>
        <strain evidence="2 3">JCM 14902</strain>
    </source>
</reference>
<sequence length="71" mass="7864">MPVAEPADAWQFSCDVCPFCHSWQSDRKRSVTAMFMVILLAALSLAGIASTIAALRSDGYRRTPTDWSRLS</sequence>
<comment type="caution">
    <text evidence="2">The sequence shown here is derived from an EMBL/GenBank/DDBJ whole genome shotgun (WGS) entry which is preliminary data.</text>
</comment>
<keyword evidence="3" id="KW-1185">Reference proteome</keyword>
<protein>
    <submittedName>
        <fullName evidence="2">Uncharacterized protein</fullName>
    </submittedName>
</protein>
<accession>A0ABN2RWF5</accession>
<evidence type="ECO:0000313" key="3">
    <source>
        <dbReference type="Proteomes" id="UP001500326"/>
    </source>
</evidence>
<evidence type="ECO:0000313" key="2">
    <source>
        <dbReference type="EMBL" id="GAA1976158.1"/>
    </source>
</evidence>
<evidence type="ECO:0000256" key="1">
    <source>
        <dbReference type="SAM" id="Phobius"/>
    </source>
</evidence>
<dbReference type="EMBL" id="BAAAOH010000001">
    <property type="protein sequence ID" value="GAA1976158.1"/>
    <property type="molecule type" value="Genomic_DNA"/>
</dbReference>
<proteinExistence type="predicted"/>
<keyword evidence="1" id="KW-0472">Membrane</keyword>
<keyword evidence="1" id="KW-0812">Transmembrane</keyword>
<gene>
    <name evidence="2" type="ORF">GCM10009777_06360</name>
</gene>
<feature type="transmembrane region" description="Helical" evidence="1">
    <location>
        <begin position="33"/>
        <end position="55"/>
    </location>
</feature>
<dbReference type="Proteomes" id="UP001500326">
    <property type="component" value="Unassembled WGS sequence"/>
</dbReference>
<keyword evidence="1" id="KW-1133">Transmembrane helix</keyword>